<keyword evidence="1" id="KW-0175">Coiled coil</keyword>
<comment type="caution">
    <text evidence="3">The sequence shown here is derived from an EMBL/GenBank/DDBJ whole genome shotgun (WGS) entry which is preliminary data.</text>
</comment>
<organism evidence="3 4">
    <name type="scientific">Pseudoalteromonas marina</name>
    <dbReference type="NCBI Taxonomy" id="267375"/>
    <lineage>
        <taxon>Bacteria</taxon>
        <taxon>Pseudomonadati</taxon>
        <taxon>Pseudomonadota</taxon>
        <taxon>Gammaproteobacteria</taxon>
        <taxon>Alteromonadales</taxon>
        <taxon>Pseudoalteromonadaceae</taxon>
        <taxon>Pseudoalteromonas</taxon>
    </lineage>
</organism>
<keyword evidence="2" id="KW-1133">Transmembrane helix</keyword>
<evidence type="ECO:0000256" key="1">
    <source>
        <dbReference type="SAM" id="Coils"/>
    </source>
</evidence>
<feature type="transmembrane region" description="Helical" evidence="2">
    <location>
        <begin position="154"/>
        <end position="176"/>
    </location>
</feature>
<keyword evidence="4" id="KW-1185">Reference proteome</keyword>
<reference evidence="3" key="1">
    <citation type="submission" date="2023-07" db="EMBL/GenBank/DDBJ databases">
        <title>Genome content predicts the carbon catabolic preferences of heterotrophic bacteria.</title>
        <authorList>
            <person name="Gralka M."/>
        </authorList>
    </citation>
    <scope>NUCLEOTIDE SEQUENCE</scope>
    <source>
        <strain evidence="3">4G09</strain>
    </source>
</reference>
<sequence>MTNNFRVMFAGLADNVDSKTACTTLAAKLKISEEKVALFFKGKPLFAPSDKNKALKQAKLLVGMGIKSKLQAVSTNTEKATQTVSDSQRDERIFDALDYITSSLIRLEEKLEDLEQRLPENQTKNPEVDEDEWQDEELLLDEELITQPKKRSNALLYSLIATVVTLLIILAVYLAFPALFAF</sequence>
<dbReference type="Proteomes" id="UP001177212">
    <property type="component" value="Unassembled WGS sequence"/>
</dbReference>
<accession>A0ABT9F8X9</accession>
<dbReference type="EMBL" id="JAUYVT010000001">
    <property type="protein sequence ID" value="MDP2563235.1"/>
    <property type="molecule type" value="Genomic_DNA"/>
</dbReference>
<keyword evidence="2" id="KW-0472">Membrane</keyword>
<evidence type="ECO:0000313" key="4">
    <source>
        <dbReference type="Proteomes" id="UP001177212"/>
    </source>
</evidence>
<name>A0ABT9F8X9_9GAMM</name>
<evidence type="ECO:0008006" key="5">
    <source>
        <dbReference type="Google" id="ProtNLM"/>
    </source>
</evidence>
<protein>
    <recommendedName>
        <fullName evidence="5">Orphan protein</fullName>
    </recommendedName>
</protein>
<proteinExistence type="predicted"/>
<keyword evidence="2" id="KW-0812">Transmembrane</keyword>
<gene>
    <name evidence="3" type="ORF">Q8W34_01215</name>
</gene>
<evidence type="ECO:0000313" key="3">
    <source>
        <dbReference type="EMBL" id="MDP2563235.1"/>
    </source>
</evidence>
<feature type="coiled-coil region" evidence="1">
    <location>
        <begin position="97"/>
        <end position="124"/>
    </location>
</feature>
<dbReference type="RefSeq" id="WP_305470845.1">
    <property type="nucleotide sequence ID" value="NZ_JAUYVT010000001.1"/>
</dbReference>
<evidence type="ECO:0000256" key="2">
    <source>
        <dbReference type="SAM" id="Phobius"/>
    </source>
</evidence>